<keyword evidence="5" id="KW-0963">Cytoplasm</keyword>
<name>A0A410RUX4_CORCK</name>
<feature type="binding site" evidence="13">
    <location>
        <position position="152"/>
    </location>
    <ligand>
        <name>Zn(2+)</name>
        <dbReference type="ChEBI" id="CHEBI:29105"/>
    </ligand>
</feature>
<dbReference type="RefSeq" id="WP_205694594.1">
    <property type="nucleotide sequence ID" value="NZ_CP034669.1"/>
</dbReference>
<comment type="cofactor">
    <cofactor evidence="13">
        <name>Zn(2+)</name>
        <dbReference type="ChEBI" id="CHEBI:29105"/>
    </cofactor>
    <text evidence="13">Binds 1 zinc ion per subunit.</text>
</comment>
<comment type="subunit">
    <text evidence="3">Homodimer.</text>
</comment>
<accession>A0A410RUX4</accession>
<dbReference type="CDD" id="cd07153">
    <property type="entry name" value="Fur_like"/>
    <property type="match status" value="1"/>
</dbReference>
<keyword evidence="8 13" id="KW-0862">Zinc</keyword>
<comment type="similarity">
    <text evidence="2">Belongs to the Fur family.</text>
</comment>
<dbReference type="Gene3D" id="3.30.1490.190">
    <property type="match status" value="1"/>
</dbReference>
<evidence type="ECO:0000256" key="6">
    <source>
        <dbReference type="ARBA" id="ARBA00022491"/>
    </source>
</evidence>
<evidence type="ECO:0000256" key="5">
    <source>
        <dbReference type="ARBA" id="ARBA00022490"/>
    </source>
</evidence>
<keyword evidence="11" id="KW-0238">DNA-binding</keyword>
<evidence type="ECO:0000313" key="15">
    <source>
        <dbReference type="EMBL" id="QAT85676.1"/>
    </source>
</evidence>
<dbReference type="SUPFAM" id="SSF46785">
    <property type="entry name" value="Winged helix' DNA-binding domain"/>
    <property type="match status" value="1"/>
</dbReference>
<feature type="binding site" evidence="14">
    <location>
        <position position="108"/>
    </location>
    <ligand>
        <name>Fe cation</name>
        <dbReference type="ChEBI" id="CHEBI:24875"/>
    </ligand>
</feature>
<keyword evidence="9 14" id="KW-0408">Iron</keyword>
<evidence type="ECO:0000256" key="10">
    <source>
        <dbReference type="ARBA" id="ARBA00023015"/>
    </source>
</evidence>
<dbReference type="InterPro" id="IPR036390">
    <property type="entry name" value="WH_DNA-bd_sf"/>
</dbReference>
<evidence type="ECO:0000256" key="7">
    <source>
        <dbReference type="ARBA" id="ARBA00022723"/>
    </source>
</evidence>
<feature type="binding site" evidence="13">
    <location>
        <position position="115"/>
    </location>
    <ligand>
        <name>Zn(2+)</name>
        <dbReference type="ChEBI" id="CHEBI:29105"/>
    </ligand>
</feature>
<evidence type="ECO:0000256" key="11">
    <source>
        <dbReference type="ARBA" id="ARBA00023125"/>
    </source>
</evidence>
<dbReference type="PANTHER" id="PTHR33202">
    <property type="entry name" value="ZINC UPTAKE REGULATION PROTEIN"/>
    <property type="match status" value="1"/>
</dbReference>
<sequence length="166" mass="18650">MTTHHHSHSHSHGPSDKDKDEVLARYMAQHGLKSTRQRSLIIDTFFEVGGHLSVEELWNKVREQDTKVSVATVYRTMKLLNECGLAHARNFGDGQTRYEAAAGREHHDHLICTSCGTIVEFENDRIETLQDAVARKHGFTVTSHKMELYGLCRACQLRGGPPGTEA</sequence>
<dbReference type="Pfam" id="PF01475">
    <property type="entry name" value="FUR"/>
    <property type="match status" value="1"/>
</dbReference>
<gene>
    <name evidence="15" type="primary">fur</name>
    <name evidence="15" type="ORF">EJ065_4118</name>
</gene>
<dbReference type="InterPro" id="IPR002481">
    <property type="entry name" value="FUR"/>
</dbReference>
<evidence type="ECO:0000256" key="9">
    <source>
        <dbReference type="ARBA" id="ARBA00023004"/>
    </source>
</evidence>
<feature type="binding site" evidence="14">
    <location>
        <position position="127"/>
    </location>
    <ligand>
        <name>Fe cation</name>
        <dbReference type="ChEBI" id="CHEBI:24875"/>
    </ligand>
</feature>
<dbReference type="Gene3D" id="1.10.10.10">
    <property type="entry name" value="Winged helix-like DNA-binding domain superfamily/Winged helix DNA-binding domain"/>
    <property type="match status" value="1"/>
</dbReference>
<dbReference type="GO" id="GO:0005829">
    <property type="term" value="C:cytosol"/>
    <property type="evidence" value="ECO:0007669"/>
    <property type="project" value="TreeGrafter"/>
</dbReference>
<dbReference type="FunFam" id="3.30.1490.190:FF:000001">
    <property type="entry name" value="Ferric uptake regulation protein"/>
    <property type="match status" value="1"/>
</dbReference>
<protein>
    <recommendedName>
        <fullName evidence="4">Ferric uptake regulation protein</fullName>
    </recommendedName>
</protein>
<evidence type="ECO:0000256" key="13">
    <source>
        <dbReference type="PIRSR" id="PIRSR602481-1"/>
    </source>
</evidence>
<feature type="binding site" evidence="13">
    <location>
        <position position="155"/>
    </location>
    <ligand>
        <name>Zn(2+)</name>
        <dbReference type="ChEBI" id="CHEBI:29105"/>
    </ligand>
</feature>
<dbReference type="GO" id="GO:0000976">
    <property type="term" value="F:transcription cis-regulatory region binding"/>
    <property type="evidence" value="ECO:0007669"/>
    <property type="project" value="TreeGrafter"/>
</dbReference>
<evidence type="ECO:0000256" key="2">
    <source>
        <dbReference type="ARBA" id="ARBA00007957"/>
    </source>
</evidence>
<keyword evidence="7 13" id="KW-0479">Metal-binding</keyword>
<evidence type="ECO:0000256" key="14">
    <source>
        <dbReference type="PIRSR" id="PIRSR602481-2"/>
    </source>
</evidence>
<dbReference type="InterPro" id="IPR036388">
    <property type="entry name" value="WH-like_DNA-bd_sf"/>
</dbReference>
<dbReference type="GO" id="GO:0008270">
    <property type="term" value="F:zinc ion binding"/>
    <property type="evidence" value="ECO:0007669"/>
    <property type="project" value="TreeGrafter"/>
</dbReference>
<comment type="subcellular location">
    <subcellularLocation>
        <location evidence="1">Cytoplasm</location>
    </subcellularLocation>
</comment>
<dbReference type="PANTHER" id="PTHR33202:SF2">
    <property type="entry name" value="FERRIC UPTAKE REGULATION PROTEIN"/>
    <property type="match status" value="1"/>
</dbReference>
<evidence type="ECO:0000256" key="1">
    <source>
        <dbReference type="ARBA" id="ARBA00004496"/>
    </source>
</evidence>
<feature type="binding site" evidence="14">
    <location>
        <position position="144"/>
    </location>
    <ligand>
        <name>Fe cation</name>
        <dbReference type="ChEBI" id="CHEBI:24875"/>
    </ligand>
</feature>
<dbReference type="EMBL" id="CP034669">
    <property type="protein sequence ID" value="QAT85676.1"/>
    <property type="molecule type" value="Genomic_DNA"/>
</dbReference>
<dbReference type="GO" id="GO:0045892">
    <property type="term" value="P:negative regulation of DNA-templated transcription"/>
    <property type="evidence" value="ECO:0007669"/>
    <property type="project" value="TreeGrafter"/>
</dbReference>
<dbReference type="InterPro" id="IPR043135">
    <property type="entry name" value="Fur_C"/>
</dbReference>
<reference evidence="15 16" key="1">
    <citation type="submission" date="2018-12" db="EMBL/GenBank/DDBJ databases">
        <title>Complete Genome Sequence of the Corallopyronin A producing Myxobacterium Corallococcus coralloides B035.</title>
        <authorList>
            <person name="Bouhired S.M."/>
            <person name="Rupp O."/>
            <person name="Blom J."/>
            <person name="Schaeberle T.F."/>
            <person name="Kehraus S."/>
            <person name="Schiefer A."/>
            <person name="Pfarr K."/>
            <person name="Goesmann A."/>
            <person name="Hoerauf A."/>
            <person name="Koenig G.M."/>
        </authorList>
    </citation>
    <scope>NUCLEOTIDE SEQUENCE [LARGE SCALE GENOMIC DNA]</scope>
    <source>
        <strain evidence="15 16">B035</strain>
    </source>
</reference>
<proteinExistence type="inferred from homology"/>
<evidence type="ECO:0000256" key="12">
    <source>
        <dbReference type="ARBA" id="ARBA00023163"/>
    </source>
</evidence>
<keyword evidence="6" id="KW-0678">Repressor</keyword>
<keyword evidence="12" id="KW-0804">Transcription</keyword>
<dbReference type="GO" id="GO:0003700">
    <property type="term" value="F:DNA-binding transcription factor activity"/>
    <property type="evidence" value="ECO:0007669"/>
    <property type="project" value="InterPro"/>
</dbReference>
<feature type="binding site" evidence="14">
    <location>
        <position position="106"/>
    </location>
    <ligand>
        <name>Fe cation</name>
        <dbReference type="ChEBI" id="CHEBI:24875"/>
    </ligand>
</feature>
<evidence type="ECO:0000256" key="8">
    <source>
        <dbReference type="ARBA" id="ARBA00022833"/>
    </source>
</evidence>
<keyword evidence="10" id="KW-0805">Transcription regulation</keyword>
<organism evidence="15 16">
    <name type="scientific">Corallococcus coralloides</name>
    <name type="common">Myxococcus coralloides</name>
    <dbReference type="NCBI Taxonomy" id="184914"/>
    <lineage>
        <taxon>Bacteria</taxon>
        <taxon>Pseudomonadati</taxon>
        <taxon>Myxococcota</taxon>
        <taxon>Myxococcia</taxon>
        <taxon>Myxococcales</taxon>
        <taxon>Cystobacterineae</taxon>
        <taxon>Myxococcaceae</taxon>
        <taxon>Corallococcus</taxon>
    </lineage>
</organism>
<evidence type="ECO:0000256" key="4">
    <source>
        <dbReference type="ARBA" id="ARBA00020910"/>
    </source>
</evidence>
<dbReference type="GO" id="GO:1900705">
    <property type="term" value="P:negative regulation of siderophore biosynthetic process"/>
    <property type="evidence" value="ECO:0007669"/>
    <property type="project" value="TreeGrafter"/>
</dbReference>
<feature type="binding site" evidence="13">
    <location>
        <position position="112"/>
    </location>
    <ligand>
        <name>Zn(2+)</name>
        <dbReference type="ChEBI" id="CHEBI:29105"/>
    </ligand>
</feature>
<comment type="cofactor">
    <cofactor evidence="14">
        <name>Mn(2+)</name>
        <dbReference type="ChEBI" id="CHEBI:29035"/>
    </cofactor>
    <cofactor evidence="14">
        <name>Fe(2+)</name>
        <dbReference type="ChEBI" id="CHEBI:29033"/>
    </cofactor>
    <text evidence="14">Binds 1 Mn(2+) or Fe(2+) ion per subunit.</text>
</comment>
<dbReference type="AlphaFoldDB" id="A0A410RUX4"/>
<evidence type="ECO:0000313" key="16">
    <source>
        <dbReference type="Proteomes" id="UP000288758"/>
    </source>
</evidence>
<evidence type="ECO:0000256" key="3">
    <source>
        <dbReference type="ARBA" id="ARBA00011738"/>
    </source>
</evidence>
<dbReference type="Proteomes" id="UP000288758">
    <property type="component" value="Chromosome"/>
</dbReference>